<keyword evidence="1" id="KW-0812">Transmembrane</keyword>
<gene>
    <name evidence="2" type="ORF">ENV52_09280</name>
</gene>
<dbReference type="InterPro" id="IPR019734">
    <property type="entry name" value="TPR_rpt"/>
</dbReference>
<feature type="transmembrane region" description="Helical" evidence="1">
    <location>
        <begin position="37"/>
        <end position="55"/>
    </location>
</feature>
<reference evidence="2" key="1">
    <citation type="journal article" date="2020" name="mSystems">
        <title>Genome- and Community-Level Interaction Insights into Carbon Utilization and Element Cycling Functions of Hydrothermarchaeota in Hydrothermal Sediment.</title>
        <authorList>
            <person name="Zhou Z."/>
            <person name="Liu Y."/>
            <person name="Xu W."/>
            <person name="Pan J."/>
            <person name="Luo Z.H."/>
            <person name="Li M."/>
        </authorList>
    </citation>
    <scope>NUCLEOTIDE SEQUENCE [LARGE SCALE GENOMIC DNA]</scope>
    <source>
        <strain evidence="2">SpSt-767</strain>
    </source>
</reference>
<keyword evidence="1" id="KW-0472">Membrane</keyword>
<evidence type="ECO:0000256" key="1">
    <source>
        <dbReference type="SAM" id="Phobius"/>
    </source>
</evidence>
<comment type="caution">
    <text evidence="2">The sequence shown here is derived from an EMBL/GenBank/DDBJ whole genome shotgun (WGS) entry which is preliminary data.</text>
</comment>
<dbReference type="EMBL" id="DTGR01000147">
    <property type="protein sequence ID" value="HHS29876.1"/>
    <property type="molecule type" value="Genomic_DNA"/>
</dbReference>
<organism evidence="2">
    <name type="scientific">Desulfobacca acetoxidans</name>
    <dbReference type="NCBI Taxonomy" id="60893"/>
    <lineage>
        <taxon>Bacteria</taxon>
        <taxon>Pseudomonadati</taxon>
        <taxon>Thermodesulfobacteriota</taxon>
        <taxon>Desulfobaccia</taxon>
        <taxon>Desulfobaccales</taxon>
        <taxon>Desulfobaccaceae</taxon>
        <taxon>Desulfobacca</taxon>
    </lineage>
</organism>
<name>A0A7V6DQ57_9BACT</name>
<protein>
    <submittedName>
        <fullName evidence="2">Tetratricopeptide repeat protein</fullName>
    </submittedName>
</protein>
<accession>A0A7V6DQ57</accession>
<proteinExistence type="predicted"/>
<dbReference type="AlphaFoldDB" id="A0A7V6DQ57"/>
<evidence type="ECO:0000313" key="2">
    <source>
        <dbReference type="EMBL" id="HHS29876.1"/>
    </source>
</evidence>
<dbReference type="Gene3D" id="1.25.40.10">
    <property type="entry name" value="Tetratricopeptide repeat domain"/>
    <property type="match status" value="1"/>
</dbReference>
<dbReference type="SUPFAM" id="SSF48452">
    <property type="entry name" value="TPR-like"/>
    <property type="match status" value="1"/>
</dbReference>
<dbReference type="InterPro" id="IPR011990">
    <property type="entry name" value="TPR-like_helical_dom_sf"/>
</dbReference>
<keyword evidence="1" id="KW-1133">Transmembrane helix</keyword>
<sequence length="196" mass="21390">MLLQHGKTNQSDYIKNDRGGISIIGNERSDIMRKIRWVVGVTLGLCLLLAGPVLAQSDYVSGVFPSQIYGPLNQGYKLLADGKYDAAAVQFEKVTKIDNTNPFALNNLAAIQEQKGHYREAMALLQQATLKADQYKQKVAQTCFVAGLCTAVKPKQEMGPTSTIAPIIQDNIAKLKPKIEALPPQPSTPPPMTPKK</sequence>
<dbReference type="Pfam" id="PF14559">
    <property type="entry name" value="TPR_19"/>
    <property type="match status" value="1"/>
</dbReference>
<dbReference type="SMART" id="SM00028">
    <property type="entry name" value="TPR"/>
    <property type="match status" value="2"/>
</dbReference>